<comment type="caution">
    <text evidence="1">The sequence shown here is derived from an EMBL/GenBank/DDBJ whole genome shotgun (WGS) entry which is preliminary data.</text>
</comment>
<protein>
    <submittedName>
        <fullName evidence="1">Uncharacterized protein</fullName>
    </submittedName>
</protein>
<gene>
    <name evidence="1" type="ORF">DW780_01000</name>
</gene>
<evidence type="ECO:0000313" key="1">
    <source>
        <dbReference type="EMBL" id="RHD91611.1"/>
    </source>
</evidence>
<reference evidence="1 2" key="1">
    <citation type="submission" date="2018-08" db="EMBL/GenBank/DDBJ databases">
        <title>A genome reference for cultivated species of the human gut microbiota.</title>
        <authorList>
            <person name="Zou Y."/>
            <person name="Xue W."/>
            <person name="Luo G."/>
        </authorList>
    </citation>
    <scope>NUCLEOTIDE SEQUENCE [LARGE SCALE GENOMIC DNA]</scope>
    <source>
        <strain evidence="1 2">AM30-26</strain>
    </source>
</reference>
<name>A0A414HUY7_BACT4</name>
<dbReference type="RefSeq" id="WP_118214316.1">
    <property type="nucleotide sequence ID" value="NZ_QSJP01000001.1"/>
</dbReference>
<dbReference type="Proteomes" id="UP000284785">
    <property type="component" value="Unassembled WGS sequence"/>
</dbReference>
<organism evidence="1 2">
    <name type="scientific">Bacteroides thetaiotaomicron</name>
    <dbReference type="NCBI Taxonomy" id="818"/>
    <lineage>
        <taxon>Bacteria</taxon>
        <taxon>Pseudomonadati</taxon>
        <taxon>Bacteroidota</taxon>
        <taxon>Bacteroidia</taxon>
        <taxon>Bacteroidales</taxon>
        <taxon>Bacteroidaceae</taxon>
        <taxon>Bacteroides</taxon>
    </lineage>
</organism>
<accession>A0A414HUY7</accession>
<sequence>MRSFFFLQIQEHLERLTDDKGEALVKTYDLWNEQVDFIEEEEPFARPAVFLEFMPYKWQMLSAATQTATVPIRLHIVTDWKGSSRKGSKYQQQTLERFSLLEKISRHLHNFQGNDGSVFFDMFRRTASDTNHNHSELIEDIEEYTFRVTQKL</sequence>
<proteinExistence type="predicted"/>
<dbReference type="AlphaFoldDB" id="A0A414HUY7"/>
<evidence type="ECO:0000313" key="2">
    <source>
        <dbReference type="Proteomes" id="UP000284785"/>
    </source>
</evidence>
<dbReference type="EMBL" id="QSJP01000001">
    <property type="protein sequence ID" value="RHD91611.1"/>
    <property type="molecule type" value="Genomic_DNA"/>
</dbReference>